<evidence type="ECO:0000313" key="4">
    <source>
        <dbReference type="EMBL" id="NJX15750.1"/>
    </source>
</evidence>
<dbReference type="InterPro" id="IPR027791">
    <property type="entry name" value="Galactosyl_T_C"/>
</dbReference>
<comment type="caution">
    <text evidence="4">The sequence shown here is derived from an EMBL/GenBank/DDBJ whole genome shotgun (WGS) entry which is preliminary data.</text>
</comment>
<dbReference type="Gene3D" id="3.90.550.10">
    <property type="entry name" value="Spore Coat Polysaccharide Biosynthesis Protein SpsA, Chain A"/>
    <property type="match status" value="1"/>
</dbReference>
<dbReference type="InterPro" id="IPR001173">
    <property type="entry name" value="Glyco_trans_2-like"/>
</dbReference>
<protein>
    <submittedName>
        <fullName evidence="4">Glycosyltransferase</fullName>
    </submittedName>
</protein>
<name>A0ABX1DBL7_9FLAO</name>
<dbReference type="InterPro" id="IPR050834">
    <property type="entry name" value="Glycosyltransf_2"/>
</dbReference>
<dbReference type="Pfam" id="PF00535">
    <property type="entry name" value="Glycos_transf_2"/>
    <property type="match status" value="1"/>
</dbReference>
<keyword evidence="1" id="KW-0808">Transferase</keyword>
<gene>
    <name evidence="4" type="ORF">HC176_09635</name>
</gene>
<sequence length="274" mass="31519">MEALKTSVIISTYNQPEWLEKVLWGYTVQTEKSFEIIIADDGSGEDTEQVVERFKKDSALEIVHVWQEDNGFQKTKILNKAIEASSSEYLIFTDGDCIPRSDFVATHLKLSRKNCFLSGGYFKLPEDISNIISKEVIENQECFNLDWLLKHGIKKTFKTNKLTAFGLRAWFLNTFTPTKATFDGMNVSGWKSDIIAVNGFDERMQYGGEDRELGERLMNSGIKFIQVRYSTICLHLYHERPYKNEKALAKNKTIREETKKRKSVYTSYGIVKSG</sequence>
<dbReference type="Pfam" id="PF02709">
    <property type="entry name" value="Glyco_transf_7C"/>
    <property type="match status" value="1"/>
</dbReference>
<evidence type="ECO:0000259" key="3">
    <source>
        <dbReference type="Pfam" id="PF02709"/>
    </source>
</evidence>
<dbReference type="CDD" id="cd06420">
    <property type="entry name" value="GT2_Chondriotin_Pol_N"/>
    <property type="match status" value="1"/>
</dbReference>
<dbReference type="Proteomes" id="UP000760545">
    <property type="component" value="Unassembled WGS sequence"/>
</dbReference>
<accession>A0ABX1DBL7</accession>
<dbReference type="InterPro" id="IPR029044">
    <property type="entry name" value="Nucleotide-diphossugar_trans"/>
</dbReference>
<feature type="domain" description="Galactosyltransferase C-terminal" evidence="3">
    <location>
        <begin position="181"/>
        <end position="239"/>
    </location>
</feature>
<feature type="domain" description="Glycosyltransferase 2-like" evidence="2">
    <location>
        <begin position="7"/>
        <end position="113"/>
    </location>
</feature>
<evidence type="ECO:0000259" key="2">
    <source>
        <dbReference type="Pfam" id="PF00535"/>
    </source>
</evidence>
<dbReference type="EMBL" id="JAAVJS010000011">
    <property type="protein sequence ID" value="NJX15750.1"/>
    <property type="molecule type" value="Genomic_DNA"/>
</dbReference>
<dbReference type="SUPFAM" id="SSF53448">
    <property type="entry name" value="Nucleotide-diphospho-sugar transferases"/>
    <property type="match status" value="1"/>
</dbReference>
<evidence type="ECO:0000313" key="5">
    <source>
        <dbReference type="Proteomes" id="UP000760545"/>
    </source>
</evidence>
<organism evidence="4 5">
    <name type="scientific">Tamlana crocina</name>
    <dbReference type="NCBI Taxonomy" id="393006"/>
    <lineage>
        <taxon>Bacteria</taxon>
        <taxon>Pseudomonadati</taxon>
        <taxon>Bacteroidota</taxon>
        <taxon>Flavobacteriia</taxon>
        <taxon>Flavobacteriales</taxon>
        <taxon>Flavobacteriaceae</taxon>
        <taxon>Tamlana</taxon>
    </lineage>
</organism>
<proteinExistence type="predicted"/>
<dbReference type="PANTHER" id="PTHR43685">
    <property type="entry name" value="GLYCOSYLTRANSFERASE"/>
    <property type="match status" value="1"/>
</dbReference>
<keyword evidence="5" id="KW-1185">Reference proteome</keyword>
<evidence type="ECO:0000256" key="1">
    <source>
        <dbReference type="ARBA" id="ARBA00022679"/>
    </source>
</evidence>
<dbReference type="PANTHER" id="PTHR43685:SF3">
    <property type="entry name" value="SLR2126 PROTEIN"/>
    <property type="match status" value="1"/>
</dbReference>
<reference evidence="4 5" key="1">
    <citation type="submission" date="2020-03" db="EMBL/GenBank/DDBJ databases">
        <title>Tamlana sp. nov, isolated from XXX.</title>
        <authorList>
            <person name="Cao W.R."/>
        </authorList>
    </citation>
    <scope>NUCLEOTIDE SEQUENCE [LARGE SCALE GENOMIC DNA]</scope>
    <source>
        <strain evidence="4 5">HST1-43</strain>
    </source>
</reference>
<dbReference type="RefSeq" id="WP_167917983.1">
    <property type="nucleotide sequence ID" value="NZ_JAAVJS010000011.1"/>
</dbReference>